<reference evidence="3" key="1">
    <citation type="submission" date="2016-06" db="EMBL/GenBank/DDBJ databases">
        <title>Parallel loss of symbiosis genes in relatives of nitrogen-fixing non-legume Parasponia.</title>
        <authorList>
            <person name="Van Velzen R."/>
            <person name="Holmer R."/>
            <person name="Bu F."/>
            <person name="Rutten L."/>
            <person name="Van Zeijl A."/>
            <person name="Liu W."/>
            <person name="Santuari L."/>
            <person name="Cao Q."/>
            <person name="Sharma T."/>
            <person name="Shen D."/>
            <person name="Roswanjaya Y."/>
            <person name="Wardhani T."/>
            <person name="Kalhor M.S."/>
            <person name="Jansen J."/>
            <person name="Van den Hoogen J."/>
            <person name="Gungor B."/>
            <person name="Hartog M."/>
            <person name="Hontelez J."/>
            <person name="Verver J."/>
            <person name="Yang W.-C."/>
            <person name="Schijlen E."/>
            <person name="Repin R."/>
            <person name="Schilthuizen M."/>
            <person name="Schranz E."/>
            <person name="Heidstra R."/>
            <person name="Miyata K."/>
            <person name="Fedorova E."/>
            <person name="Kohlen W."/>
            <person name="Bisseling T."/>
            <person name="Smit S."/>
            <person name="Geurts R."/>
        </authorList>
    </citation>
    <scope>NUCLEOTIDE SEQUENCE [LARGE SCALE GENOMIC DNA]</scope>
    <source>
        <strain evidence="3">cv. WU1-14</strain>
    </source>
</reference>
<sequence length="303" mass="33954">MTPSLQYNGEDEVTSGWNESAEESSSNSGNILLSGQNTWPLNNTTSKFIARKIESKVKWNQLIEFIDLYSWKKTKLYRYKPLCRANFPSHTCCTYSDQILKASGMLLLIIYFGLDFDGPVPEEIGYLYKLKSSPGLVDSYHLAAQSKPGYNIIKQYKSDVVLARVKRDSSLGTEERSAKKFITEKYLVASRLWVKGVKFPRCPKGRVAKVTLRNLVNPEGAEMMLKQPKIKNGKSLGTEILEASTQPMSRTPTTSITPNQPLVGFSSQVASGTQVNEHIKRKSKGIVVDEPYRRITGSKTLKA</sequence>
<dbReference type="AlphaFoldDB" id="A0A2P5CWR9"/>
<comment type="caution">
    <text evidence="2">The sequence shown here is derived from an EMBL/GenBank/DDBJ whole genome shotgun (WGS) entry which is preliminary data.</text>
</comment>
<proteinExistence type="predicted"/>
<protein>
    <submittedName>
        <fullName evidence="2">Uncharacterized protein</fullName>
    </submittedName>
</protein>
<keyword evidence="3" id="KW-1185">Reference proteome</keyword>
<dbReference type="Proteomes" id="UP000237105">
    <property type="component" value="Unassembled WGS sequence"/>
</dbReference>
<accession>A0A2P5CWR9</accession>
<feature type="region of interest" description="Disordered" evidence="1">
    <location>
        <begin position="1"/>
        <end position="28"/>
    </location>
</feature>
<evidence type="ECO:0000313" key="3">
    <source>
        <dbReference type="Proteomes" id="UP000237105"/>
    </source>
</evidence>
<evidence type="ECO:0000256" key="1">
    <source>
        <dbReference type="SAM" id="MobiDB-lite"/>
    </source>
</evidence>
<feature type="compositionally biased region" description="Low complexity" evidence="1">
    <location>
        <begin position="15"/>
        <end position="28"/>
    </location>
</feature>
<evidence type="ECO:0000313" key="2">
    <source>
        <dbReference type="EMBL" id="PON65489.1"/>
    </source>
</evidence>
<dbReference type="EMBL" id="JXTB01000087">
    <property type="protein sequence ID" value="PON65489.1"/>
    <property type="molecule type" value="Genomic_DNA"/>
</dbReference>
<organism evidence="2 3">
    <name type="scientific">Parasponia andersonii</name>
    <name type="common">Sponia andersonii</name>
    <dbReference type="NCBI Taxonomy" id="3476"/>
    <lineage>
        <taxon>Eukaryota</taxon>
        <taxon>Viridiplantae</taxon>
        <taxon>Streptophyta</taxon>
        <taxon>Embryophyta</taxon>
        <taxon>Tracheophyta</taxon>
        <taxon>Spermatophyta</taxon>
        <taxon>Magnoliopsida</taxon>
        <taxon>eudicotyledons</taxon>
        <taxon>Gunneridae</taxon>
        <taxon>Pentapetalae</taxon>
        <taxon>rosids</taxon>
        <taxon>fabids</taxon>
        <taxon>Rosales</taxon>
        <taxon>Cannabaceae</taxon>
        <taxon>Parasponia</taxon>
    </lineage>
</organism>
<name>A0A2P5CWR9_PARAD</name>
<gene>
    <name evidence="2" type="ORF">PanWU01x14_116520</name>
</gene>